<evidence type="ECO:0000313" key="4">
    <source>
        <dbReference type="Proteomes" id="UP001372834"/>
    </source>
</evidence>
<keyword evidence="2" id="KW-0472">Membrane</keyword>
<evidence type="ECO:0000256" key="2">
    <source>
        <dbReference type="SAM" id="Phobius"/>
    </source>
</evidence>
<feature type="region of interest" description="Disordered" evidence="1">
    <location>
        <begin position="1"/>
        <end position="46"/>
    </location>
</feature>
<accession>A0AAN8SI29</accession>
<dbReference type="Proteomes" id="UP001372834">
    <property type="component" value="Unassembled WGS sequence"/>
</dbReference>
<dbReference type="AlphaFoldDB" id="A0AAN8SI29"/>
<protein>
    <submittedName>
        <fullName evidence="3">Uncharacterized protein</fullName>
    </submittedName>
</protein>
<evidence type="ECO:0000256" key="1">
    <source>
        <dbReference type="SAM" id="MobiDB-lite"/>
    </source>
</evidence>
<gene>
    <name evidence="3" type="ORF">RUM43_001583</name>
</gene>
<dbReference type="EMBL" id="JAWJWE010000001">
    <property type="protein sequence ID" value="KAK6645307.1"/>
    <property type="molecule type" value="Genomic_DNA"/>
</dbReference>
<evidence type="ECO:0000313" key="3">
    <source>
        <dbReference type="EMBL" id="KAK6645307.1"/>
    </source>
</evidence>
<comment type="caution">
    <text evidence="3">The sequence shown here is derived from an EMBL/GenBank/DDBJ whole genome shotgun (WGS) entry which is preliminary data.</text>
</comment>
<proteinExistence type="predicted"/>
<organism evidence="3 4">
    <name type="scientific">Polyplax serrata</name>
    <name type="common">Common mouse louse</name>
    <dbReference type="NCBI Taxonomy" id="468196"/>
    <lineage>
        <taxon>Eukaryota</taxon>
        <taxon>Metazoa</taxon>
        <taxon>Ecdysozoa</taxon>
        <taxon>Arthropoda</taxon>
        <taxon>Hexapoda</taxon>
        <taxon>Insecta</taxon>
        <taxon>Pterygota</taxon>
        <taxon>Neoptera</taxon>
        <taxon>Paraneoptera</taxon>
        <taxon>Psocodea</taxon>
        <taxon>Troctomorpha</taxon>
        <taxon>Phthiraptera</taxon>
        <taxon>Anoplura</taxon>
        <taxon>Polyplacidae</taxon>
        <taxon>Polyplax</taxon>
    </lineage>
</organism>
<keyword evidence="2" id="KW-0812">Transmembrane</keyword>
<name>A0AAN8SI29_POLSC</name>
<keyword evidence="2" id="KW-1133">Transmembrane helix</keyword>
<feature type="transmembrane region" description="Helical" evidence="2">
    <location>
        <begin position="101"/>
        <end position="119"/>
    </location>
</feature>
<feature type="compositionally biased region" description="Basic and acidic residues" evidence="1">
    <location>
        <begin position="17"/>
        <end position="44"/>
    </location>
</feature>
<sequence>MVGKSNRNRLVGCFGSGKHEEDGKKISRRGTESAKRQEQIEKGFHSGIGWSPDQTIINDPDEDKLMYGLCNPNNQSHFGFAPSCSVENMRYGGRRKEGTSFISSGIAVYVILLEGLFTIEKKNKRKQILSITKQNK</sequence>
<reference evidence="3 4" key="1">
    <citation type="submission" date="2023-10" db="EMBL/GenBank/DDBJ databases">
        <title>Genomes of two closely related lineages of the louse Polyplax serrata with different host specificities.</title>
        <authorList>
            <person name="Martinu J."/>
            <person name="Tarabai H."/>
            <person name="Stefka J."/>
            <person name="Hypsa V."/>
        </authorList>
    </citation>
    <scope>NUCLEOTIDE SEQUENCE [LARGE SCALE GENOMIC DNA]</scope>
    <source>
        <strain evidence="3">HR10_N</strain>
    </source>
</reference>